<gene>
    <name evidence="9" type="ordered locus">Adeh_2810</name>
</gene>
<dbReference type="InterPro" id="IPR001584">
    <property type="entry name" value="Integrase_cat-core"/>
</dbReference>
<dbReference type="SMART" id="SM00857">
    <property type="entry name" value="Resolvase"/>
    <property type="match status" value="1"/>
</dbReference>
<dbReference type="InterPro" id="IPR036162">
    <property type="entry name" value="Resolvase-like_N_sf"/>
</dbReference>
<feature type="region of interest" description="Disordered" evidence="6">
    <location>
        <begin position="82"/>
        <end position="185"/>
    </location>
</feature>
<dbReference type="Proteomes" id="UP000001935">
    <property type="component" value="Chromosome"/>
</dbReference>
<evidence type="ECO:0000313" key="9">
    <source>
        <dbReference type="EMBL" id="ABC82580.1"/>
    </source>
</evidence>
<feature type="domain" description="Integrase catalytic" evidence="7">
    <location>
        <begin position="181"/>
        <end position="273"/>
    </location>
</feature>
<organism evidence="9 10">
    <name type="scientific">Anaeromyxobacter dehalogenans (strain 2CP-C)</name>
    <dbReference type="NCBI Taxonomy" id="290397"/>
    <lineage>
        <taxon>Bacteria</taxon>
        <taxon>Pseudomonadati</taxon>
        <taxon>Myxococcota</taxon>
        <taxon>Myxococcia</taxon>
        <taxon>Myxococcales</taxon>
        <taxon>Cystobacterineae</taxon>
        <taxon>Anaeromyxobacteraceae</taxon>
        <taxon>Anaeromyxobacter</taxon>
    </lineage>
</organism>
<feature type="domain" description="Resolvase/invertase-type recombinase catalytic" evidence="8">
    <location>
        <begin position="2"/>
        <end position="161"/>
    </location>
</feature>
<protein>
    <submittedName>
        <fullName evidence="9">Integrase</fullName>
    </submittedName>
</protein>
<keyword evidence="2" id="KW-0238">DNA-binding</keyword>
<dbReference type="GO" id="GO:0003677">
    <property type="term" value="F:DNA binding"/>
    <property type="evidence" value="ECO:0007669"/>
    <property type="project" value="UniProtKB-KW"/>
</dbReference>
<dbReference type="InterPro" id="IPR006118">
    <property type="entry name" value="Recombinase_CS"/>
</dbReference>
<feature type="compositionally biased region" description="Basic and acidic residues" evidence="6">
    <location>
        <begin position="119"/>
        <end position="142"/>
    </location>
</feature>
<keyword evidence="3" id="KW-0233">DNA recombination</keyword>
<evidence type="ECO:0000256" key="3">
    <source>
        <dbReference type="ARBA" id="ARBA00023172"/>
    </source>
</evidence>
<evidence type="ECO:0000259" key="7">
    <source>
        <dbReference type="PROSITE" id="PS50994"/>
    </source>
</evidence>
<dbReference type="Gene3D" id="3.40.50.1390">
    <property type="entry name" value="Resolvase, N-terminal catalytic domain"/>
    <property type="match status" value="1"/>
</dbReference>
<dbReference type="GO" id="GO:0015074">
    <property type="term" value="P:DNA integration"/>
    <property type="evidence" value="ECO:0007669"/>
    <property type="project" value="UniProtKB-KW"/>
</dbReference>
<dbReference type="PROSITE" id="PS51736">
    <property type="entry name" value="RECOMBINASES_3"/>
    <property type="match status" value="1"/>
</dbReference>
<dbReference type="AlphaFoldDB" id="Q2ILP8"/>
<evidence type="ECO:0000259" key="8">
    <source>
        <dbReference type="PROSITE" id="PS51736"/>
    </source>
</evidence>
<evidence type="ECO:0000313" key="10">
    <source>
        <dbReference type="Proteomes" id="UP000001935"/>
    </source>
</evidence>
<feature type="active site" description="O-(5'-phospho-DNA)-serine intermediate" evidence="4 5">
    <location>
        <position position="10"/>
    </location>
</feature>
<evidence type="ECO:0000256" key="2">
    <source>
        <dbReference type="ARBA" id="ARBA00023125"/>
    </source>
</evidence>
<evidence type="ECO:0000256" key="5">
    <source>
        <dbReference type="PROSITE-ProRule" id="PRU10137"/>
    </source>
</evidence>
<dbReference type="Gene3D" id="3.30.420.10">
    <property type="entry name" value="Ribonuclease H-like superfamily/Ribonuclease H"/>
    <property type="match status" value="1"/>
</dbReference>
<dbReference type="InterPro" id="IPR006119">
    <property type="entry name" value="Resolv_N"/>
</dbReference>
<dbReference type="STRING" id="290397.Adeh_2810"/>
<dbReference type="Pfam" id="PF13683">
    <property type="entry name" value="rve_3"/>
    <property type="match status" value="1"/>
</dbReference>
<dbReference type="PANTHER" id="PTHR47515:SF1">
    <property type="entry name" value="BLR2054 PROTEIN"/>
    <property type="match status" value="1"/>
</dbReference>
<dbReference type="SUPFAM" id="SSF53098">
    <property type="entry name" value="Ribonuclease H-like"/>
    <property type="match status" value="1"/>
</dbReference>
<dbReference type="SUPFAM" id="SSF53041">
    <property type="entry name" value="Resolvase-like"/>
    <property type="match status" value="1"/>
</dbReference>
<dbReference type="HOGENOM" id="CLU_992639_0_0_7"/>
<dbReference type="GO" id="GO:0000150">
    <property type="term" value="F:DNA strand exchange activity"/>
    <property type="evidence" value="ECO:0007669"/>
    <property type="project" value="InterPro"/>
</dbReference>
<dbReference type="KEGG" id="ade:Adeh_2810"/>
<evidence type="ECO:0000256" key="4">
    <source>
        <dbReference type="PIRSR" id="PIRSR606118-50"/>
    </source>
</evidence>
<dbReference type="EMBL" id="CP000251">
    <property type="protein sequence ID" value="ABC82580.1"/>
    <property type="molecule type" value="Genomic_DNA"/>
</dbReference>
<evidence type="ECO:0000256" key="1">
    <source>
        <dbReference type="ARBA" id="ARBA00022908"/>
    </source>
</evidence>
<sequence>MHAAIYVRVSTDRQTVQNQLADLHRLVEARGYEPVVSEEVESAAKHRPVLDRLQADARAGRVRAVAVWALDRLHRSMVGAIQTGPGARPARGARDVRPGALAGHRQPRLAAGADASARAVDDGLHPGLARERAPVQDAERDRHLHARVPRHRGRPLAPERAGRPRARAPRSVVRPARGDSVDNGSEFTSHTVDAWAYERGIKLDFITPGKPTENGHIESFNGKFRDECLNENWFISLDDARRKFEVFRVDYNEVRPHSSLDNQTPNGFARSITGLTQLAV</sequence>
<dbReference type="PROSITE" id="PS00397">
    <property type="entry name" value="RECOMBINASES_1"/>
    <property type="match status" value="1"/>
</dbReference>
<reference evidence="9 10" key="1">
    <citation type="submission" date="2006-01" db="EMBL/GenBank/DDBJ databases">
        <title>Complete sequence of Anaeromyxobacter dehalogenans 2CP-C.</title>
        <authorList>
            <consortium name="US DOE Joint Genome Institute"/>
            <person name="Copeland A."/>
            <person name="Lucas S."/>
            <person name="Lapidus A."/>
            <person name="Barry K."/>
            <person name="Detter J.C."/>
            <person name="Glavina T."/>
            <person name="Hammon N."/>
            <person name="Israni S."/>
            <person name="Pitluck S."/>
            <person name="Brettin T."/>
            <person name="Bruce D."/>
            <person name="Han C."/>
            <person name="Tapia R."/>
            <person name="Gilna P."/>
            <person name="Kiss H."/>
            <person name="Schmutz J."/>
            <person name="Larimer F."/>
            <person name="Land M."/>
            <person name="Kyrpides N."/>
            <person name="Anderson I."/>
            <person name="Sanford R.A."/>
            <person name="Ritalahti K.M."/>
            <person name="Thomas H.S."/>
            <person name="Kirby J.R."/>
            <person name="Zhulin I.B."/>
            <person name="Loeffler F.E."/>
            <person name="Richardson P."/>
        </authorList>
    </citation>
    <scope>NUCLEOTIDE SEQUENCE [LARGE SCALE GENOMIC DNA]</scope>
    <source>
        <strain evidence="9 10">2CP-C</strain>
    </source>
</reference>
<dbReference type="Pfam" id="PF00239">
    <property type="entry name" value="Resolvase"/>
    <property type="match status" value="1"/>
</dbReference>
<proteinExistence type="predicted"/>
<keyword evidence="1" id="KW-0229">DNA integration</keyword>
<dbReference type="eggNOG" id="COG2801">
    <property type="taxonomic scope" value="Bacteria"/>
</dbReference>
<dbReference type="PROSITE" id="PS50994">
    <property type="entry name" value="INTEGRASE"/>
    <property type="match status" value="1"/>
</dbReference>
<dbReference type="InterPro" id="IPR036397">
    <property type="entry name" value="RNaseH_sf"/>
</dbReference>
<name>Q2ILP8_ANADE</name>
<evidence type="ECO:0000256" key="6">
    <source>
        <dbReference type="SAM" id="MobiDB-lite"/>
    </source>
</evidence>
<feature type="compositionally biased region" description="Basic residues" evidence="6">
    <location>
        <begin position="143"/>
        <end position="154"/>
    </location>
</feature>
<dbReference type="InterPro" id="IPR012337">
    <property type="entry name" value="RNaseH-like_sf"/>
</dbReference>
<dbReference type="PANTHER" id="PTHR47515">
    <property type="entry name" value="LOW CALCIUM RESPONSE LOCUS PROTEIN T"/>
    <property type="match status" value="1"/>
</dbReference>
<accession>Q2ILP8</accession>